<keyword evidence="2" id="KW-1185">Reference proteome</keyword>
<reference evidence="2" key="1">
    <citation type="submission" date="2017-05" db="EMBL/GenBank/DDBJ databases">
        <title>Streptomyces olivochromogenes NBRC 3561 whole genome shotgun sequence.</title>
        <authorList>
            <person name="Dohra H."/>
            <person name="Kodani S."/>
        </authorList>
    </citation>
    <scope>NUCLEOTIDE SEQUENCE [LARGE SCALE GENOMIC DNA]</scope>
    <source>
        <strain evidence="2">NBRC 3561</strain>
    </source>
</reference>
<comment type="caution">
    <text evidence="1">The sequence shown here is derived from an EMBL/GenBank/DDBJ whole genome shotgun (WGS) entry which is preliminary data.</text>
</comment>
<name>A0A250VFU7_STROL</name>
<dbReference type="AlphaFoldDB" id="A0A250VFU7"/>
<dbReference type="SUPFAM" id="SSF82771">
    <property type="entry name" value="GIY-YIG endonuclease"/>
    <property type="match status" value="1"/>
</dbReference>
<evidence type="ECO:0000313" key="1">
    <source>
        <dbReference type="EMBL" id="GAX52850.1"/>
    </source>
</evidence>
<dbReference type="InterPro" id="IPR035901">
    <property type="entry name" value="GIY-YIG_endonuc_sf"/>
</dbReference>
<evidence type="ECO:0000313" key="2">
    <source>
        <dbReference type="Proteomes" id="UP000217446"/>
    </source>
</evidence>
<gene>
    <name evidence="1" type="ORF">SO3561_04369</name>
</gene>
<dbReference type="STRING" id="1963.AQJ27_10890"/>
<dbReference type="EMBL" id="BDQI01000008">
    <property type="protein sequence ID" value="GAX52850.1"/>
    <property type="molecule type" value="Genomic_DNA"/>
</dbReference>
<sequence length="186" mass="20467">MSAAVTREVYALVDESGTVRYVGQSANARARTGKHRWDALHNPGDGRPVAAWLRSLDATPTVRVLATVDAADAVAVENRWIRQLRRDPAAQLLNLRPYEDLAGLPGVDPAAVARMRWSLARVPSAQRRARVSAVLRGHRVSAETRRRIGLATRGRPKSPAHRAAISAGVTSWHARRRLKEARVDAR</sequence>
<protein>
    <recommendedName>
        <fullName evidence="3">GIY-YIG domain-containing protein</fullName>
    </recommendedName>
</protein>
<proteinExistence type="predicted"/>
<dbReference type="RefSeq" id="WP_159064343.1">
    <property type="nucleotide sequence ID" value="NZ_BDQI01000008.1"/>
</dbReference>
<organism evidence="1 2">
    <name type="scientific">Streptomyces olivochromogenes</name>
    <dbReference type="NCBI Taxonomy" id="1963"/>
    <lineage>
        <taxon>Bacteria</taxon>
        <taxon>Bacillati</taxon>
        <taxon>Actinomycetota</taxon>
        <taxon>Actinomycetes</taxon>
        <taxon>Kitasatosporales</taxon>
        <taxon>Streptomycetaceae</taxon>
        <taxon>Streptomyces</taxon>
    </lineage>
</organism>
<accession>A0A250VFU7</accession>
<evidence type="ECO:0008006" key="3">
    <source>
        <dbReference type="Google" id="ProtNLM"/>
    </source>
</evidence>
<dbReference type="Proteomes" id="UP000217446">
    <property type="component" value="Unassembled WGS sequence"/>
</dbReference>